<dbReference type="Pfam" id="PF00241">
    <property type="entry name" value="Cofilin_ADF"/>
    <property type="match status" value="1"/>
</dbReference>
<dbReference type="CDD" id="cd11283">
    <property type="entry name" value="ADF_GMF-beta_like"/>
    <property type="match status" value="1"/>
</dbReference>
<evidence type="ECO:0000313" key="9">
    <source>
        <dbReference type="Proteomes" id="UP001209878"/>
    </source>
</evidence>
<name>A0AAD9KNQ5_RIDPI</name>
<evidence type="ECO:0000256" key="3">
    <source>
        <dbReference type="ARBA" id="ARBA00010055"/>
    </source>
</evidence>
<dbReference type="Gene3D" id="3.40.20.10">
    <property type="entry name" value="Severin"/>
    <property type="match status" value="1"/>
</dbReference>
<dbReference type="Proteomes" id="UP001209878">
    <property type="component" value="Unassembled WGS sequence"/>
</dbReference>
<dbReference type="PROSITE" id="PS51263">
    <property type="entry name" value="ADF_H"/>
    <property type="match status" value="1"/>
</dbReference>
<gene>
    <name evidence="8" type="ORF">NP493_798g01052</name>
</gene>
<comment type="caution">
    <text evidence="8">The sequence shown here is derived from an EMBL/GenBank/DDBJ whole genome shotgun (WGS) entry which is preliminary data.</text>
</comment>
<dbReference type="GO" id="GO:0071846">
    <property type="term" value="P:actin filament debranching"/>
    <property type="evidence" value="ECO:0007669"/>
    <property type="project" value="InterPro"/>
</dbReference>
<feature type="domain" description="ADF-H" evidence="7">
    <location>
        <begin position="1"/>
        <end position="106"/>
    </location>
</feature>
<sequence>MKIDQGSHIILVDEEYEDVTLDELQDELPASQPRFLVYSCPLDHGDGRVSYPLCFIYVSPAGCKPEQQMMYAGSLKSLVDDAGFTKVFEVRSTEDLTEEWLLAKLKEFN</sequence>
<proteinExistence type="inferred from homology"/>
<evidence type="ECO:0000256" key="6">
    <source>
        <dbReference type="PIRNR" id="PIRNR001788"/>
    </source>
</evidence>
<dbReference type="GO" id="GO:0005634">
    <property type="term" value="C:nucleus"/>
    <property type="evidence" value="ECO:0007669"/>
    <property type="project" value="UniProtKB-SubCell"/>
</dbReference>
<evidence type="ECO:0000256" key="4">
    <source>
        <dbReference type="ARBA" id="ARBA00022490"/>
    </source>
</evidence>
<dbReference type="GO" id="GO:0034316">
    <property type="term" value="P:negative regulation of Arp2/3 complex-mediated actin nucleation"/>
    <property type="evidence" value="ECO:0007669"/>
    <property type="project" value="TreeGrafter"/>
</dbReference>
<reference evidence="8" key="1">
    <citation type="journal article" date="2023" name="Mol. Biol. Evol.">
        <title>Third-Generation Sequencing Reveals the Adaptive Role of the Epigenome in Three Deep-Sea Polychaetes.</title>
        <authorList>
            <person name="Perez M."/>
            <person name="Aroh O."/>
            <person name="Sun Y."/>
            <person name="Lan Y."/>
            <person name="Juniper S.K."/>
            <person name="Young C.R."/>
            <person name="Angers B."/>
            <person name="Qian P.Y."/>
        </authorList>
    </citation>
    <scope>NUCLEOTIDE SEQUENCE</scope>
    <source>
        <strain evidence="8">R07B-5</strain>
    </source>
</reference>
<accession>A0AAD9KNQ5</accession>
<dbReference type="GO" id="GO:0003779">
    <property type="term" value="F:actin binding"/>
    <property type="evidence" value="ECO:0007669"/>
    <property type="project" value="InterPro"/>
</dbReference>
<keyword evidence="9" id="KW-1185">Reference proteome</keyword>
<evidence type="ECO:0000313" key="8">
    <source>
        <dbReference type="EMBL" id="KAK2174509.1"/>
    </source>
</evidence>
<dbReference type="InterPro" id="IPR029006">
    <property type="entry name" value="ADF-H/Gelsolin-like_dom_sf"/>
</dbReference>
<organism evidence="8 9">
    <name type="scientific">Ridgeia piscesae</name>
    <name type="common">Tubeworm</name>
    <dbReference type="NCBI Taxonomy" id="27915"/>
    <lineage>
        <taxon>Eukaryota</taxon>
        <taxon>Metazoa</taxon>
        <taxon>Spiralia</taxon>
        <taxon>Lophotrochozoa</taxon>
        <taxon>Annelida</taxon>
        <taxon>Polychaeta</taxon>
        <taxon>Sedentaria</taxon>
        <taxon>Canalipalpata</taxon>
        <taxon>Sabellida</taxon>
        <taxon>Siboglinidae</taxon>
        <taxon>Ridgeia</taxon>
    </lineage>
</organism>
<dbReference type="InterPro" id="IPR011171">
    <property type="entry name" value="GMF"/>
</dbReference>
<dbReference type="PANTHER" id="PTHR11249:SF2">
    <property type="entry name" value="GLIA MATURATION FACTOR"/>
    <property type="match status" value="1"/>
</dbReference>
<evidence type="ECO:0000256" key="1">
    <source>
        <dbReference type="ARBA" id="ARBA00004123"/>
    </source>
</evidence>
<dbReference type="GO" id="GO:0071933">
    <property type="term" value="F:Arp2/3 complex binding"/>
    <property type="evidence" value="ECO:0007669"/>
    <property type="project" value="InterPro"/>
</dbReference>
<dbReference type="InterPro" id="IPR002108">
    <property type="entry name" value="ADF-H"/>
</dbReference>
<keyword evidence="4" id="KW-0963">Cytoplasm</keyword>
<comment type="similarity">
    <text evidence="3 6">Belongs to the actin-binding proteins ADF family. GMF subfamily.</text>
</comment>
<dbReference type="PIRSF" id="PIRSF001788">
    <property type="entry name" value="GMF-beta"/>
    <property type="match status" value="1"/>
</dbReference>
<protein>
    <recommendedName>
        <fullName evidence="7">ADF-H domain-containing protein</fullName>
    </recommendedName>
</protein>
<dbReference type="GO" id="GO:0030864">
    <property type="term" value="C:cortical actin cytoskeleton"/>
    <property type="evidence" value="ECO:0007669"/>
    <property type="project" value="TreeGrafter"/>
</dbReference>
<dbReference type="AlphaFoldDB" id="A0AAD9KNQ5"/>
<dbReference type="FunFam" id="3.40.20.10:FF:000026">
    <property type="entry name" value="Glia maturation factor"/>
    <property type="match status" value="1"/>
</dbReference>
<dbReference type="EMBL" id="JAODUO010000797">
    <property type="protein sequence ID" value="KAK2174509.1"/>
    <property type="molecule type" value="Genomic_DNA"/>
</dbReference>
<keyword evidence="5" id="KW-0539">Nucleus</keyword>
<evidence type="ECO:0000256" key="5">
    <source>
        <dbReference type="ARBA" id="ARBA00023242"/>
    </source>
</evidence>
<evidence type="ECO:0000259" key="7">
    <source>
        <dbReference type="PROSITE" id="PS51263"/>
    </source>
</evidence>
<dbReference type="PANTHER" id="PTHR11249">
    <property type="entry name" value="GLIAL FACTOR NATURATION FACTOR"/>
    <property type="match status" value="1"/>
</dbReference>
<comment type="subcellular location">
    <subcellularLocation>
        <location evidence="2">Cytoplasm</location>
    </subcellularLocation>
    <subcellularLocation>
        <location evidence="1">Nucleus</location>
    </subcellularLocation>
</comment>
<dbReference type="SMART" id="SM00102">
    <property type="entry name" value="ADF"/>
    <property type="match status" value="1"/>
</dbReference>
<dbReference type="SUPFAM" id="SSF55753">
    <property type="entry name" value="Actin depolymerizing proteins"/>
    <property type="match status" value="1"/>
</dbReference>
<evidence type="ECO:0000256" key="2">
    <source>
        <dbReference type="ARBA" id="ARBA00004496"/>
    </source>
</evidence>